<dbReference type="STRING" id="258723.GCA_900169305_01402"/>
<keyword evidence="3 4" id="KW-0949">S-adenosyl-L-methionine</keyword>
<sequence length="242" mass="27954">MKVEVFKLHKLNEMMDRPVVMDEVRTFLRTAQKQLDGKLGEIEKEANDKRVPIIPHETVTFFIWLFGQIKPKEILEVGTAIGFSAGLMAQYMDGEGKITTIERNPTMMEKAKENFKALQIEDKVTLLEGQADEWLEKLASHKYDFIFMDSAKAKYYDFFPNCMRVLKQNGILAVDDVLQGGTILEEDKDIPRRRRKIHKKLNAFLDIVLVHPALETTLLPLGDGLLLITKKEEFDFSFMKEE</sequence>
<dbReference type="PROSITE" id="PS51682">
    <property type="entry name" value="SAM_OMT_I"/>
    <property type="match status" value="1"/>
</dbReference>
<feature type="binding site" evidence="4">
    <location>
        <position position="102"/>
    </location>
    <ligand>
        <name>S-adenosyl-L-methionine</name>
        <dbReference type="ChEBI" id="CHEBI:59789"/>
    </ligand>
</feature>
<dbReference type="PANTHER" id="PTHR10509">
    <property type="entry name" value="O-METHYLTRANSFERASE-RELATED"/>
    <property type="match status" value="1"/>
</dbReference>
<dbReference type="PANTHER" id="PTHR10509:SF14">
    <property type="entry name" value="CAFFEOYL-COA O-METHYLTRANSFERASE 3-RELATED"/>
    <property type="match status" value="1"/>
</dbReference>
<feature type="binding site" evidence="4">
    <location>
        <position position="149"/>
    </location>
    <ligand>
        <name>S-adenosyl-L-methionine</name>
        <dbReference type="ChEBI" id="CHEBI:59789"/>
    </ligand>
</feature>
<dbReference type="OrthoDB" id="9799672at2"/>
<name>A0A1I3Z8F1_9LACT</name>
<keyword evidence="4" id="KW-0819">tRNA processing</keyword>
<dbReference type="InterPro" id="IPR029063">
    <property type="entry name" value="SAM-dependent_MTases_sf"/>
</dbReference>
<keyword evidence="2 4" id="KW-0808">Transferase</keyword>
<accession>A0A1I3Z8F1</accession>
<feature type="binding site" evidence="4">
    <location>
        <position position="54"/>
    </location>
    <ligand>
        <name>S-adenosyl-L-methionine</name>
        <dbReference type="ChEBI" id="CHEBI:59789"/>
    </ligand>
</feature>
<dbReference type="GO" id="GO:0008171">
    <property type="term" value="F:O-methyltransferase activity"/>
    <property type="evidence" value="ECO:0007669"/>
    <property type="project" value="InterPro"/>
</dbReference>
<gene>
    <name evidence="4" type="primary">trmR</name>
    <name evidence="5" type="ORF">SAMN04488569_103029</name>
</gene>
<evidence type="ECO:0000256" key="2">
    <source>
        <dbReference type="ARBA" id="ARBA00022679"/>
    </source>
</evidence>
<dbReference type="GO" id="GO:0016300">
    <property type="term" value="F:tRNA (uridine) methyltransferase activity"/>
    <property type="evidence" value="ECO:0007669"/>
    <property type="project" value="UniProtKB-UniRule"/>
</dbReference>
<evidence type="ECO:0000313" key="5">
    <source>
        <dbReference type="EMBL" id="SFK40355.1"/>
    </source>
</evidence>
<comment type="similarity">
    <text evidence="4">Belongs to the class I-like SAM-binding methyltransferase superfamily. Cation-dependent O-methyltransferase family.</text>
</comment>
<dbReference type="GO" id="GO:0030488">
    <property type="term" value="P:tRNA methylation"/>
    <property type="evidence" value="ECO:0007669"/>
    <property type="project" value="UniProtKB-UniRule"/>
</dbReference>
<organism evidence="5 6">
    <name type="scientific">Marinilactibacillus piezotolerans</name>
    <dbReference type="NCBI Taxonomy" id="258723"/>
    <lineage>
        <taxon>Bacteria</taxon>
        <taxon>Bacillati</taxon>
        <taxon>Bacillota</taxon>
        <taxon>Bacilli</taxon>
        <taxon>Lactobacillales</taxon>
        <taxon>Carnobacteriaceae</taxon>
        <taxon>Marinilactibacillus</taxon>
    </lineage>
</organism>
<dbReference type="InterPro" id="IPR002935">
    <property type="entry name" value="SAM_O-MeTrfase"/>
</dbReference>
<dbReference type="CDD" id="cd02440">
    <property type="entry name" value="AdoMet_MTases"/>
    <property type="match status" value="1"/>
</dbReference>
<dbReference type="InterPro" id="IPR050362">
    <property type="entry name" value="Cation-dep_OMT"/>
</dbReference>
<keyword evidence="6" id="KW-1185">Reference proteome</keyword>
<evidence type="ECO:0000256" key="3">
    <source>
        <dbReference type="ARBA" id="ARBA00022691"/>
    </source>
</evidence>
<evidence type="ECO:0000313" key="6">
    <source>
        <dbReference type="Proteomes" id="UP000199589"/>
    </source>
</evidence>
<evidence type="ECO:0000256" key="4">
    <source>
        <dbReference type="HAMAP-Rule" id="MF_02217"/>
    </source>
</evidence>
<dbReference type="Pfam" id="PF01596">
    <property type="entry name" value="Methyltransf_3"/>
    <property type="match status" value="1"/>
</dbReference>
<dbReference type="SUPFAM" id="SSF53335">
    <property type="entry name" value="S-adenosyl-L-methionine-dependent methyltransferases"/>
    <property type="match status" value="1"/>
</dbReference>
<dbReference type="GO" id="GO:0008757">
    <property type="term" value="F:S-adenosylmethionine-dependent methyltransferase activity"/>
    <property type="evidence" value="ECO:0007669"/>
    <property type="project" value="TreeGrafter"/>
</dbReference>
<comment type="subunit">
    <text evidence="4">Homodimer.</text>
</comment>
<dbReference type="EMBL" id="FOSJ01000030">
    <property type="protein sequence ID" value="SFK40355.1"/>
    <property type="molecule type" value="Genomic_DNA"/>
</dbReference>
<dbReference type="EC" id="2.1.1.-" evidence="4"/>
<dbReference type="Proteomes" id="UP000199589">
    <property type="component" value="Unassembled WGS sequence"/>
</dbReference>
<dbReference type="AlphaFoldDB" id="A0A1I3Z8F1"/>
<keyword evidence="1 4" id="KW-0489">Methyltransferase</keyword>
<dbReference type="InterPro" id="IPR043675">
    <property type="entry name" value="TrmR_methyltr"/>
</dbReference>
<evidence type="ECO:0000256" key="1">
    <source>
        <dbReference type="ARBA" id="ARBA00022603"/>
    </source>
</evidence>
<protein>
    <recommendedName>
        <fullName evidence="4">tRNA 5-hydroxyuridine methyltransferase</fullName>
        <ecNumber evidence="4">2.1.1.-</ecNumber>
    </recommendedName>
    <alternativeName>
        <fullName evidence="4">ho5U methyltransferase</fullName>
    </alternativeName>
</protein>
<dbReference type="Gene3D" id="3.40.50.150">
    <property type="entry name" value="Vaccinia Virus protein VP39"/>
    <property type="match status" value="1"/>
</dbReference>
<proteinExistence type="inferred from homology"/>
<reference evidence="6" key="1">
    <citation type="submission" date="2016-10" db="EMBL/GenBank/DDBJ databases">
        <authorList>
            <person name="Varghese N."/>
            <person name="Submissions S."/>
        </authorList>
    </citation>
    <scope>NUCLEOTIDE SEQUENCE [LARGE SCALE GENOMIC DNA]</scope>
    <source>
        <strain evidence="6">DSM 16108</strain>
    </source>
</reference>
<dbReference type="RefSeq" id="WP_072694014.1">
    <property type="nucleotide sequence ID" value="NZ_FOSJ01000030.1"/>
</dbReference>
<comment type="catalytic activity">
    <reaction evidence="4">
        <text>5-hydroxyuridine(34) in tRNA + S-adenosyl-L-methionine = 5-methoxyuridine(34) in tRNA + S-adenosyl-L-homocysteine + H(+)</text>
        <dbReference type="Rhea" id="RHEA:60524"/>
        <dbReference type="Rhea" id="RHEA-COMP:13381"/>
        <dbReference type="Rhea" id="RHEA-COMP:15591"/>
        <dbReference type="ChEBI" id="CHEBI:15378"/>
        <dbReference type="ChEBI" id="CHEBI:57856"/>
        <dbReference type="ChEBI" id="CHEBI:59789"/>
        <dbReference type="ChEBI" id="CHEBI:136877"/>
        <dbReference type="ChEBI" id="CHEBI:143860"/>
    </reaction>
</comment>
<dbReference type="HAMAP" id="MF_02217">
    <property type="entry name" value="TrmR_methyltr"/>
    <property type="match status" value="1"/>
</dbReference>
<comment type="caution">
    <text evidence="4">Lacks conserved residue(s) required for the propagation of feature annotation.</text>
</comment>
<feature type="binding site" evidence="4">
    <location>
        <position position="84"/>
    </location>
    <ligand>
        <name>S-adenosyl-L-methionine</name>
        <dbReference type="ChEBI" id="CHEBI:59789"/>
    </ligand>
</feature>
<comment type="function">
    <text evidence="4">Catalyzes the methylation of 5-hydroxyuridine (ho5U) to form 5-methoxyuridine (mo5U) at position 34 in tRNAs.</text>
</comment>